<name>A0A1T5LMZ4_9BACT</name>
<dbReference type="Pfam" id="PF00535">
    <property type="entry name" value="Glycos_transf_2"/>
    <property type="match status" value="1"/>
</dbReference>
<dbReference type="InterPro" id="IPR029044">
    <property type="entry name" value="Nucleotide-diphossugar_trans"/>
</dbReference>
<dbReference type="SUPFAM" id="SSF53448">
    <property type="entry name" value="Nucleotide-diphospho-sugar transferases"/>
    <property type="match status" value="1"/>
</dbReference>
<gene>
    <name evidence="2" type="ORF">SAMN05660236_3543</name>
</gene>
<dbReference type="EMBL" id="FUZU01000002">
    <property type="protein sequence ID" value="SKC77235.1"/>
    <property type="molecule type" value="Genomic_DNA"/>
</dbReference>
<feature type="domain" description="Glycosyltransferase 2-like" evidence="1">
    <location>
        <begin position="7"/>
        <end position="171"/>
    </location>
</feature>
<sequence length="303" mass="34782">MKVMTASVIISTYNGAKKISNILNAMLQQTDQSSEVLVVIDGSTDNTLEVVKSFVPKLPRLRIIAQENKGRAGVRNRGAEEATGDILIFYDDDMTPDIHSVSLHKYFHSNYTGIVSGNSIEPVTPDKTDIQNYKGYLTGRWTEKYIEGITQLNKSNFFFTAANCSFKKETFQSLEGFDKRLTDAEDHDLGYRALMDGIPVFFDKSNRAVHYDPITCASYIKRLRAYTRAHRKLAILYPERYSEFSGNRSSLMKRMVYRVFAFPFWVRWIDNGNVFQIIPRSLRYKFYDVVIQALAVEFTHIPV</sequence>
<dbReference type="Gene3D" id="3.90.550.10">
    <property type="entry name" value="Spore Coat Polysaccharide Biosynthesis Protein SpsA, Chain A"/>
    <property type="match status" value="1"/>
</dbReference>
<organism evidence="2 3">
    <name type="scientific">Ohtaekwangia koreensis</name>
    <dbReference type="NCBI Taxonomy" id="688867"/>
    <lineage>
        <taxon>Bacteria</taxon>
        <taxon>Pseudomonadati</taxon>
        <taxon>Bacteroidota</taxon>
        <taxon>Cytophagia</taxon>
        <taxon>Cytophagales</taxon>
        <taxon>Fulvivirgaceae</taxon>
        <taxon>Ohtaekwangia</taxon>
    </lineage>
</organism>
<proteinExistence type="predicted"/>
<accession>A0A1T5LMZ4</accession>
<dbReference type="AlphaFoldDB" id="A0A1T5LMZ4"/>
<reference evidence="2 3" key="1">
    <citation type="submission" date="2017-02" db="EMBL/GenBank/DDBJ databases">
        <authorList>
            <person name="Peterson S.W."/>
        </authorList>
    </citation>
    <scope>NUCLEOTIDE SEQUENCE [LARGE SCALE GENOMIC DNA]</scope>
    <source>
        <strain evidence="2 3">DSM 25262</strain>
    </source>
</reference>
<dbReference type="STRING" id="688867.SAMN05660236_3543"/>
<dbReference type="InterPro" id="IPR001173">
    <property type="entry name" value="Glyco_trans_2-like"/>
</dbReference>
<keyword evidence="2" id="KW-0808">Transferase</keyword>
<protein>
    <submittedName>
        <fullName evidence="2">Glycosyltransferase, GT2 family</fullName>
    </submittedName>
</protein>
<dbReference type="Proteomes" id="UP000190961">
    <property type="component" value="Unassembled WGS sequence"/>
</dbReference>
<dbReference type="PANTHER" id="PTHR43685">
    <property type="entry name" value="GLYCOSYLTRANSFERASE"/>
    <property type="match status" value="1"/>
</dbReference>
<evidence type="ECO:0000313" key="2">
    <source>
        <dbReference type="EMBL" id="SKC77235.1"/>
    </source>
</evidence>
<dbReference type="InterPro" id="IPR050834">
    <property type="entry name" value="Glycosyltransf_2"/>
</dbReference>
<evidence type="ECO:0000259" key="1">
    <source>
        <dbReference type="Pfam" id="PF00535"/>
    </source>
</evidence>
<dbReference type="PANTHER" id="PTHR43685:SF3">
    <property type="entry name" value="SLR2126 PROTEIN"/>
    <property type="match status" value="1"/>
</dbReference>
<keyword evidence="3" id="KW-1185">Reference proteome</keyword>
<dbReference type="CDD" id="cd00761">
    <property type="entry name" value="Glyco_tranf_GTA_type"/>
    <property type="match status" value="1"/>
</dbReference>
<evidence type="ECO:0000313" key="3">
    <source>
        <dbReference type="Proteomes" id="UP000190961"/>
    </source>
</evidence>
<dbReference type="GO" id="GO:0016740">
    <property type="term" value="F:transferase activity"/>
    <property type="evidence" value="ECO:0007669"/>
    <property type="project" value="UniProtKB-KW"/>
</dbReference>